<dbReference type="Proteomes" id="UP000824469">
    <property type="component" value="Unassembled WGS sequence"/>
</dbReference>
<keyword evidence="2" id="KW-1185">Reference proteome</keyword>
<proteinExistence type="predicted"/>
<dbReference type="EMBL" id="JAHRHJ020003813">
    <property type="protein sequence ID" value="KAH9290972.1"/>
    <property type="molecule type" value="Genomic_DNA"/>
</dbReference>
<evidence type="ECO:0000313" key="2">
    <source>
        <dbReference type="Proteomes" id="UP000824469"/>
    </source>
</evidence>
<accession>A0AA38BZN7</accession>
<dbReference type="AlphaFoldDB" id="A0AA38BZN7"/>
<sequence>MTVNAMHAKWCTAGEMPEDLRWIEREDRAWFRLLSAEQCAAGSGSTDLRSVDLERIFRFGATEGPGSLNISGGLVNHHFAESEQAQKSGCEPEKIVKRARARVALGWVTSREVPGFGSQSCRVSATRDSVAPGPCRGPFVHRWAFSAETDPTPL</sequence>
<gene>
    <name evidence="1" type="ORF">KI387_035089</name>
</gene>
<evidence type="ECO:0000313" key="1">
    <source>
        <dbReference type="EMBL" id="KAH9290972.1"/>
    </source>
</evidence>
<organism evidence="1 2">
    <name type="scientific">Taxus chinensis</name>
    <name type="common">Chinese yew</name>
    <name type="synonym">Taxus wallichiana var. chinensis</name>
    <dbReference type="NCBI Taxonomy" id="29808"/>
    <lineage>
        <taxon>Eukaryota</taxon>
        <taxon>Viridiplantae</taxon>
        <taxon>Streptophyta</taxon>
        <taxon>Embryophyta</taxon>
        <taxon>Tracheophyta</taxon>
        <taxon>Spermatophyta</taxon>
        <taxon>Pinopsida</taxon>
        <taxon>Pinidae</taxon>
        <taxon>Conifers II</taxon>
        <taxon>Cupressales</taxon>
        <taxon>Taxaceae</taxon>
        <taxon>Taxus</taxon>
    </lineage>
</organism>
<name>A0AA38BZN7_TAXCH</name>
<reference evidence="1 2" key="1">
    <citation type="journal article" date="2021" name="Nat. Plants">
        <title>The Taxus genome provides insights into paclitaxel biosynthesis.</title>
        <authorList>
            <person name="Xiong X."/>
            <person name="Gou J."/>
            <person name="Liao Q."/>
            <person name="Li Y."/>
            <person name="Zhou Q."/>
            <person name="Bi G."/>
            <person name="Li C."/>
            <person name="Du R."/>
            <person name="Wang X."/>
            <person name="Sun T."/>
            <person name="Guo L."/>
            <person name="Liang H."/>
            <person name="Lu P."/>
            <person name="Wu Y."/>
            <person name="Zhang Z."/>
            <person name="Ro D.K."/>
            <person name="Shang Y."/>
            <person name="Huang S."/>
            <person name="Yan J."/>
        </authorList>
    </citation>
    <scope>NUCLEOTIDE SEQUENCE [LARGE SCALE GENOMIC DNA]</scope>
    <source>
        <strain evidence="1">Ta-2019</strain>
    </source>
</reference>
<protein>
    <submittedName>
        <fullName evidence="1">Uncharacterized protein</fullName>
    </submittedName>
</protein>
<comment type="caution">
    <text evidence="1">The sequence shown here is derived from an EMBL/GenBank/DDBJ whole genome shotgun (WGS) entry which is preliminary data.</text>
</comment>